<reference evidence="3" key="1">
    <citation type="submission" date="2024-02" db="EMBL/GenBank/DDBJ databases">
        <authorList>
            <consortium name="ELIXIR-Norway"/>
            <consortium name="Elixir Norway"/>
        </authorList>
    </citation>
    <scope>NUCLEOTIDE SEQUENCE</scope>
</reference>
<gene>
    <name evidence="3" type="ORF">CSSPTR1EN2_LOCUS16777</name>
</gene>
<organism evidence="3 4">
    <name type="scientific">Sphagnum troendelagicum</name>
    <dbReference type="NCBI Taxonomy" id="128251"/>
    <lineage>
        <taxon>Eukaryota</taxon>
        <taxon>Viridiplantae</taxon>
        <taxon>Streptophyta</taxon>
        <taxon>Embryophyta</taxon>
        <taxon>Bryophyta</taxon>
        <taxon>Sphagnophytina</taxon>
        <taxon>Sphagnopsida</taxon>
        <taxon>Sphagnales</taxon>
        <taxon>Sphagnaceae</taxon>
        <taxon>Sphagnum</taxon>
    </lineage>
</organism>
<evidence type="ECO:0000256" key="2">
    <source>
        <dbReference type="SAM" id="Phobius"/>
    </source>
</evidence>
<keyword evidence="2" id="KW-1133">Transmembrane helix</keyword>
<feature type="transmembrane region" description="Helical" evidence="2">
    <location>
        <begin position="22"/>
        <end position="41"/>
    </location>
</feature>
<evidence type="ECO:0000313" key="3">
    <source>
        <dbReference type="EMBL" id="CAK9223329.1"/>
    </source>
</evidence>
<dbReference type="EMBL" id="OZ019896">
    <property type="protein sequence ID" value="CAK9223329.1"/>
    <property type="molecule type" value="Genomic_DNA"/>
</dbReference>
<sequence>MEHSNIDDQLVASEPWGGWKEIGFWVLAIFANGLFVLYAAWTLAVRHTEATGGSVLVPVKQEVDDSAASSSSAAVPSARQRGSSKQADVPQ</sequence>
<keyword evidence="2" id="KW-0472">Membrane</keyword>
<evidence type="ECO:0000256" key="1">
    <source>
        <dbReference type="SAM" id="MobiDB-lite"/>
    </source>
</evidence>
<feature type="compositionally biased region" description="Polar residues" evidence="1">
    <location>
        <begin position="80"/>
        <end position="91"/>
    </location>
</feature>
<keyword evidence="2" id="KW-0812">Transmembrane</keyword>
<accession>A0ABP0UJV4</accession>
<protein>
    <submittedName>
        <fullName evidence="3">Uncharacterized protein</fullName>
    </submittedName>
</protein>
<proteinExistence type="predicted"/>
<feature type="compositionally biased region" description="Low complexity" evidence="1">
    <location>
        <begin position="67"/>
        <end position="78"/>
    </location>
</feature>
<name>A0ABP0UJV4_9BRYO</name>
<keyword evidence="4" id="KW-1185">Reference proteome</keyword>
<feature type="region of interest" description="Disordered" evidence="1">
    <location>
        <begin position="67"/>
        <end position="91"/>
    </location>
</feature>
<evidence type="ECO:0000313" key="4">
    <source>
        <dbReference type="Proteomes" id="UP001497512"/>
    </source>
</evidence>
<dbReference type="Proteomes" id="UP001497512">
    <property type="component" value="Chromosome 4"/>
</dbReference>